<protein>
    <submittedName>
        <fullName evidence="1">Uncharacterized protein</fullName>
    </submittedName>
</protein>
<reference evidence="1" key="1">
    <citation type="journal article" date="2017" name="Parasit. Vectors">
        <title>Sialotranscriptomics of Rhipicephalus zambeziensis reveals intricate expression profiles of secretory proteins and suggests tight temporal transcriptional regulation during blood-feeding.</title>
        <authorList>
            <person name="de Castro M.H."/>
            <person name="de Klerk D."/>
            <person name="Pienaar R."/>
            <person name="Rees D.J.G."/>
            <person name="Mans B.J."/>
        </authorList>
    </citation>
    <scope>NUCLEOTIDE SEQUENCE</scope>
    <source>
        <tissue evidence="1">Salivary glands</tissue>
    </source>
</reference>
<dbReference type="AlphaFoldDB" id="A0A224YAZ1"/>
<dbReference type="EMBL" id="GFPF01003701">
    <property type="protein sequence ID" value="MAA14847.1"/>
    <property type="molecule type" value="Transcribed_RNA"/>
</dbReference>
<organism evidence="1">
    <name type="scientific">Rhipicephalus zambeziensis</name>
    <dbReference type="NCBI Taxonomy" id="60191"/>
    <lineage>
        <taxon>Eukaryota</taxon>
        <taxon>Metazoa</taxon>
        <taxon>Ecdysozoa</taxon>
        <taxon>Arthropoda</taxon>
        <taxon>Chelicerata</taxon>
        <taxon>Arachnida</taxon>
        <taxon>Acari</taxon>
        <taxon>Parasitiformes</taxon>
        <taxon>Ixodida</taxon>
        <taxon>Ixodoidea</taxon>
        <taxon>Ixodidae</taxon>
        <taxon>Rhipicephalinae</taxon>
        <taxon>Rhipicephalus</taxon>
        <taxon>Rhipicephalus</taxon>
    </lineage>
</organism>
<evidence type="ECO:0000313" key="1">
    <source>
        <dbReference type="EMBL" id="MAA14847.1"/>
    </source>
</evidence>
<name>A0A224YAZ1_9ACAR</name>
<sequence>MFVNTISELQQKTVQMGHDMVHVFGAPEWPGQRQSWGTALLSKGHFSLKTRQCATFHPVCFGLSVGLHLKQQVWCNLLVLPC</sequence>
<proteinExistence type="predicted"/>
<accession>A0A224YAZ1</accession>